<evidence type="ECO:0000256" key="1">
    <source>
        <dbReference type="HAMAP-Rule" id="MF_00771"/>
    </source>
</evidence>
<evidence type="ECO:0000313" key="4">
    <source>
        <dbReference type="Proteomes" id="UP000007523"/>
    </source>
</evidence>
<dbReference type="Gene3D" id="3.10.590.10">
    <property type="entry name" value="ph1033 like domains"/>
    <property type="match status" value="1"/>
</dbReference>
<dbReference type="STRING" id="1116391.PM3016_7443"/>
<dbReference type="CDD" id="cd21132">
    <property type="entry name" value="EVE-like"/>
    <property type="match status" value="1"/>
</dbReference>
<gene>
    <name evidence="3" type="ORF">PM3016_7443</name>
</gene>
<evidence type="ECO:0000313" key="3">
    <source>
        <dbReference type="EMBL" id="AFC34009.1"/>
    </source>
</evidence>
<comment type="similarity">
    <text evidence="1">Belongs to the UPF0310 family.</text>
</comment>
<proteinExistence type="inferred from homology"/>
<dbReference type="InterPro" id="IPR015947">
    <property type="entry name" value="PUA-like_sf"/>
</dbReference>
<organism evidence="3 4">
    <name type="scientific">Paenibacillus mucilaginosus 3016</name>
    <dbReference type="NCBI Taxonomy" id="1116391"/>
    <lineage>
        <taxon>Bacteria</taxon>
        <taxon>Bacillati</taxon>
        <taxon>Bacillota</taxon>
        <taxon>Bacilli</taxon>
        <taxon>Bacillales</taxon>
        <taxon>Paenibacillaceae</taxon>
        <taxon>Paenibacillus</taxon>
    </lineage>
</organism>
<feature type="domain" description="EVE" evidence="2">
    <location>
        <begin position="11"/>
        <end position="142"/>
    </location>
</feature>
<protein>
    <recommendedName>
        <fullName evidence="1">UPF0310 protein PM3016_7443</fullName>
    </recommendedName>
</protein>
<dbReference type="Pfam" id="PF01878">
    <property type="entry name" value="EVE"/>
    <property type="match status" value="1"/>
</dbReference>
<dbReference type="AlphaFoldDB" id="H6NIV9"/>
<keyword evidence="4" id="KW-1185">Reference proteome</keyword>
<reference evidence="3 4" key="1">
    <citation type="journal article" date="2012" name="J. Bacteriol.">
        <title>Complete Genome Sequence of Paenibacillus mucilaginosus 3016, a Bacterium Functional as Microbial Fertilizer.</title>
        <authorList>
            <person name="Ma M."/>
            <person name="Wang Z."/>
            <person name="Li L."/>
            <person name="Jiang X."/>
            <person name="Guan D."/>
            <person name="Cao F."/>
            <person name="Chen H."/>
            <person name="Wang X."/>
            <person name="Shen D."/>
            <person name="Du B."/>
            <person name="Li J."/>
        </authorList>
    </citation>
    <scope>NUCLEOTIDE SEQUENCE [LARGE SCALE GENOMIC DNA]</scope>
    <source>
        <strain evidence="3 4">3016</strain>
    </source>
</reference>
<dbReference type="RefSeq" id="WP_014372774.1">
    <property type="nucleotide sequence ID" value="NC_016935.1"/>
</dbReference>
<dbReference type="HOGENOM" id="CLU_117727_0_0_9"/>
<dbReference type="EMBL" id="CP003235">
    <property type="protein sequence ID" value="AFC34009.1"/>
    <property type="molecule type" value="Genomic_DNA"/>
</dbReference>
<sequence length="154" mass="17533">MLPEAMNGQSRYWIGVVSASHVRRGVEGGFAQLCHGKAGPLRRMRAGDWLIYYSPRTDMAKGESLQAFTAIGQVADDRVYEYRMTDSFVPFRRNIRYLPCREVKISSLLDELSFTQGKRNWGYTFRFGHVEIGREDFLKIAAAMLGDAGDRLVM</sequence>
<name>H6NIV9_9BACL</name>
<dbReference type="NCBIfam" id="NF002616">
    <property type="entry name" value="PRK02268.1-2"/>
    <property type="match status" value="1"/>
</dbReference>
<dbReference type="InterPro" id="IPR022996">
    <property type="entry name" value="UPF0310"/>
</dbReference>
<dbReference type="HAMAP" id="MF_00771">
    <property type="entry name" value="UPF0310"/>
    <property type="match status" value="1"/>
</dbReference>
<dbReference type="InterPro" id="IPR002740">
    <property type="entry name" value="EVE_domain"/>
</dbReference>
<dbReference type="Proteomes" id="UP000007523">
    <property type="component" value="Chromosome"/>
</dbReference>
<dbReference type="SUPFAM" id="SSF88697">
    <property type="entry name" value="PUA domain-like"/>
    <property type="match status" value="1"/>
</dbReference>
<accession>H6NIV9</accession>
<evidence type="ECO:0000259" key="2">
    <source>
        <dbReference type="Pfam" id="PF01878"/>
    </source>
</evidence>
<dbReference type="KEGG" id="pmq:PM3016_7443"/>